<evidence type="ECO:0000256" key="6">
    <source>
        <dbReference type="ARBA" id="ARBA00022912"/>
    </source>
</evidence>
<dbReference type="Gene3D" id="3.40.50.12350">
    <property type="match status" value="1"/>
</dbReference>
<feature type="binding site" evidence="9">
    <location>
        <position position="452"/>
    </location>
    <ligand>
        <name>Mg(2+)</name>
        <dbReference type="ChEBI" id="CHEBI:18420"/>
    </ligand>
</feature>
<feature type="active site" description="Nucleophile" evidence="8">
    <location>
        <position position="220"/>
    </location>
</feature>
<dbReference type="PANTHER" id="PTHR10190">
    <property type="entry name" value="EYES ABSENT"/>
    <property type="match status" value="1"/>
</dbReference>
<evidence type="ECO:0000256" key="4">
    <source>
        <dbReference type="ARBA" id="ARBA00022801"/>
    </source>
</evidence>
<evidence type="ECO:0000256" key="10">
    <source>
        <dbReference type="SAM" id="SignalP"/>
    </source>
</evidence>
<feature type="active site" description="Proton donor" evidence="8">
    <location>
        <position position="222"/>
    </location>
</feature>
<dbReference type="EC" id="3.1.3.48" evidence="2"/>
<evidence type="ECO:0000256" key="8">
    <source>
        <dbReference type="PIRSR" id="PIRSR628472-1"/>
    </source>
</evidence>
<feature type="binding site" evidence="9">
    <location>
        <position position="220"/>
    </location>
    <ligand>
        <name>Mg(2+)</name>
        <dbReference type="ChEBI" id="CHEBI:18420"/>
    </ligand>
</feature>
<comment type="caution">
    <text evidence="11">The sequence shown here is derived from an EMBL/GenBank/DDBJ whole genome shotgun (WGS) entry which is preliminary data.</text>
</comment>
<evidence type="ECO:0000313" key="12">
    <source>
        <dbReference type="Proteomes" id="UP000298416"/>
    </source>
</evidence>
<keyword evidence="3 9" id="KW-0479">Metal-binding</keyword>
<keyword evidence="5 9" id="KW-0460">Magnesium</keyword>
<gene>
    <name evidence="11" type="ORF">SASPL_130043</name>
</gene>
<feature type="chain" id="PRO_5036460711" description="protein-tyrosine-phosphatase" evidence="10">
    <location>
        <begin position="24"/>
        <end position="511"/>
    </location>
</feature>
<name>A0A8X8X4Y6_SALSN</name>
<dbReference type="InterPro" id="IPR038102">
    <property type="entry name" value="EYA_dom_sf"/>
</dbReference>
<dbReference type="InterPro" id="IPR006545">
    <property type="entry name" value="EYA_dom"/>
</dbReference>
<evidence type="ECO:0000256" key="3">
    <source>
        <dbReference type="ARBA" id="ARBA00022723"/>
    </source>
</evidence>
<dbReference type="Proteomes" id="UP000298416">
    <property type="component" value="Unassembled WGS sequence"/>
</dbReference>
<evidence type="ECO:0000256" key="9">
    <source>
        <dbReference type="PIRSR" id="PIRSR628472-2"/>
    </source>
</evidence>
<comment type="cofactor">
    <cofactor evidence="9">
        <name>Mg(2+)</name>
        <dbReference type="ChEBI" id="CHEBI:18420"/>
    </cofactor>
    <text evidence="9">Binds 1 Mg(2+) ion per subunit.</text>
</comment>
<keyword evidence="6" id="KW-0904">Protein phosphatase</keyword>
<organism evidence="11">
    <name type="scientific">Salvia splendens</name>
    <name type="common">Scarlet sage</name>
    <dbReference type="NCBI Taxonomy" id="180675"/>
    <lineage>
        <taxon>Eukaryota</taxon>
        <taxon>Viridiplantae</taxon>
        <taxon>Streptophyta</taxon>
        <taxon>Embryophyta</taxon>
        <taxon>Tracheophyta</taxon>
        <taxon>Spermatophyta</taxon>
        <taxon>Magnoliopsida</taxon>
        <taxon>eudicotyledons</taxon>
        <taxon>Gunneridae</taxon>
        <taxon>Pentapetalae</taxon>
        <taxon>asterids</taxon>
        <taxon>lamiids</taxon>
        <taxon>Lamiales</taxon>
        <taxon>Lamiaceae</taxon>
        <taxon>Nepetoideae</taxon>
        <taxon>Mentheae</taxon>
        <taxon>Salviinae</taxon>
        <taxon>Salvia</taxon>
        <taxon>Salvia subgen. Calosphace</taxon>
        <taxon>core Calosphace</taxon>
    </lineage>
</organism>
<dbReference type="GO" id="GO:0045739">
    <property type="term" value="P:positive regulation of DNA repair"/>
    <property type="evidence" value="ECO:0007669"/>
    <property type="project" value="TreeGrafter"/>
</dbReference>
<comment type="catalytic activity">
    <reaction evidence="7">
        <text>O-phospho-L-tyrosyl-[protein] + H2O = L-tyrosyl-[protein] + phosphate</text>
        <dbReference type="Rhea" id="RHEA:10684"/>
        <dbReference type="Rhea" id="RHEA-COMP:10136"/>
        <dbReference type="Rhea" id="RHEA-COMP:20101"/>
        <dbReference type="ChEBI" id="CHEBI:15377"/>
        <dbReference type="ChEBI" id="CHEBI:43474"/>
        <dbReference type="ChEBI" id="CHEBI:46858"/>
        <dbReference type="ChEBI" id="CHEBI:61978"/>
        <dbReference type="EC" id="3.1.3.48"/>
    </reaction>
</comment>
<dbReference type="NCBIfam" id="TIGR01658">
    <property type="entry name" value="EYA-cons_domain"/>
    <property type="match status" value="1"/>
</dbReference>
<dbReference type="PANTHER" id="PTHR10190:SF16">
    <property type="entry name" value="DEVELOPMENTAL PROTEIN EYES ABSENT"/>
    <property type="match status" value="1"/>
</dbReference>
<reference evidence="11" key="1">
    <citation type="submission" date="2018-01" db="EMBL/GenBank/DDBJ databases">
        <authorList>
            <person name="Mao J.F."/>
        </authorList>
    </citation>
    <scope>NUCLEOTIDE SEQUENCE</scope>
    <source>
        <strain evidence="11">Huo1</strain>
        <tissue evidence="11">Leaf</tissue>
    </source>
</reference>
<dbReference type="EMBL" id="PNBA02000011">
    <property type="protein sequence ID" value="KAG6407061.1"/>
    <property type="molecule type" value="Genomic_DNA"/>
</dbReference>
<dbReference type="InterPro" id="IPR028472">
    <property type="entry name" value="EYA"/>
</dbReference>
<proteinExistence type="inferred from homology"/>
<protein>
    <recommendedName>
        <fullName evidence="2">protein-tyrosine-phosphatase</fullName>
        <ecNumber evidence="2">3.1.3.48</ecNumber>
    </recommendedName>
</protein>
<dbReference type="SUPFAM" id="SSF56784">
    <property type="entry name" value="HAD-like"/>
    <property type="match status" value="1"/>
</dbReference>
<dbReference type="GO" id="GO:0030154">
    <property type="term" value="P:cell differentiation"/>
    <property type="evidence" value="ECO:0007669"/>
    <property type="project" value="TreeGrafter"/>
</dbReference>
<dbReference type="GO" id="GO:0005634">
    <property type="term" value="C:nucleus"/>
    <property type="evidence" value="ECO:0007669"/>
    <property type="project" value="TreeGrafter"/>
</dbReference>
<keyword evidence="10" id="KW-0732">Signal</keyword>
<evidence type="ECO:0000256" key="1">
    <source>
        <dbReference type="ARBA" id="ARBA00010501"/>
    </source>
</evidence>
<evidence type="ECO:0000256" key="7">
    <source>
        <dbReference type="ARBA" id="ARBA00051722"/>
    </source>
</evidence>
<dbReference type="AlphaFoldDB" id="A0A8X8X4Y6"/>
<keyword evidence="4" id="KW-0378">Hydrolase</keyword>
<feature type="signal peptide" evidence="10">
    <location>
        <begin position="1"/>
        <end position="23"/>
    </location>
</feature>
<evidence type="ECO:0000256" key="2">
    <source>
        <dbReference type="ARBA" id="ARBA00013064"/>
    </source>
</evidence>
<reference evidence="11" key="2">
    <citation type="submission" date="2020-08" db="EMBL/GenBank/DDBJ databases">
        <title>Plant Genome Project.</title>
        <authorList>
            <person name="Zhang R.-G."/>
        </authorList>
    </citation>
    <scope>NUCLEOTIDE SEQUENCE</scope>
    <source>
        <strain evidence="11">Huo1</strain>
        <tissue evidence="11">Leaf</tissue>
    </source>
</reference>
<accession>A0A8X8X4Y6</accession>
<sequence>MKKAKPRMYKLLLAARFLQLVWSRLNQVALGVFLHLQHRISLLDMAKLLLRMLMSAHIRKKRTCCRSLNHDTSENEHEDKAVGLPRTLLAYRRRHAKNLVEGTQNNKLISSITTLPNELNGPNKIVKKKLAKTVLENEILRATECNGERDEKEVQIELFMSRINHIQGERKFFEWKGSVMDSIVGAYLAQNVNDTISSPAFMSLAAKASMDKKLKVYIWDMDETLILLKSLLTGTYAEAFNGLKDVKNGVNLGKLWENHILKLCDTHFFYDQIESFNQPYLDFLNQYDDGADLSGYNFSQDGFGPLLDDLNKRKLAYRHRIVAEKYRKGLHSILNQDIIRLWESLYDLTDTYTERWLSSARACLEQCAGRRRESTPSSNADGANDAAFEHINVLVTSGPLIPSLVKCLFYRLDNMITCDNVYSSLDVGKPQCFTWIKERFGGPNVQFCAIGDGWEECEAAESMKWPFVQIDPQPNGLHRFPGLNSGELKHYFSIVYGDDDNEDSRKTKELL</sequence>
<dbReference type="GO" id="GO:0004725">
    <property type="term" value="F:protein tyrosine phosphatase activity"/>
    <property type="evidence" value="ECO:0007669"/>
    <property type="project" value="UniProtKB-EC"/>
</dbReference>
<evidence type="ECO:0000256" key="5">
    <source>
        <dbReference type="ARBA" id="ARBA00022842"/>
    </source>
</evidence>
<evidence type="ECO:0000313" key="11">
    <source>
        <dbReference type="EMBL" id="KAG6407061.1"/>
    </source>
</evidence>
<comment type="similarity">
    <text evidence="1">Belongs to the HAD-like hydrolase superfamily. EYA family.</text>
</comment>
<feature type="binding site" evidence="9">
    <location>
        <position position="222"/>
    </location>
    <ligand>
        <name>Mg(2+)</name>
        <dbReference type="ChEBI" id="CHEBI:18420"/>
    </ligand>
</feature>
<dbReference type="GO" id="GO:0046872">
    <property type="term" value="F:metal ion binding"/>
    <property type="evidence" value="ECO:0007669"/>
    <property type="project" value="UniProtKB-KW"/>
</dbReference>
<dbReference type="InterPro" id="IPR036412">
    <property type="entry name" value="HAD-like_sf"/>
</dbReference>
<keyword evidence="12" id="KW-1185">Reference proteome</keyword>